<feature type="domain" description="RRM" evidence="4">
    <location>
        <begin position="525"/>
        <end position="594"/>
    </location>
</feature>
<feature type="compositionally biased region" description="Basic and acidic residues" evidence="3">
    <location>
        <begin position="201"/>
        <end position="220"/>
    </location>
</feature>
<dbReference type="InterPro" id="IPR035979">
    <property type="entry name" value="RBD_domain_sf"/>
</dbReference>
<name>A0A1A9Z4B3_GLOPL</name>
<evidence type="ECO:0000256" key="2">
    <source>
        <dbReference type="PROSITE-ProRule" id="PRU00176"/>
    </source>
</evidence>
<feature type="compositionally biased region" description="Acidic residues" evidence="3">
    <location>
        <begin position="135"/>
        <end position="150"/>
    </location>
</feature>
<dbReference type="STRING" id="7398.A0A1A9Z4B3"/>
<dbReference type="InterPro" id="IPR000504">
    <property type="entry name" value="RRM_dom"/>
</dbReference>
<dbReference type="PANTHER" id="PTHR32343">
    <property type="entry name" value="SERINE/ARGININE-RICH SPLICING FACTOR"/>
    <property type="match status" value="1"/>
</dbReference>
<feature type="region of interest" description="Disordered" evidence="3">
    <location>
        <begin position="609"/>
        <end position="629"/>
    </location>
</feature>
<evidence type="ECO:0000259" key="4">
    <source>
        <dbReference type="PROSITE" id="PS50102"/>
    </source>
</evidence>
<dbReference type="VEuPathDB" id="VectorBase:GPAI003419"/>
<organism evidence="5 6">
    <name type="scientific">Glossina pallidipes</name>
    <name type="common">Tsetse fly</name>
    <dbReference type="NCBI Taxonomy" id="7398"/>
    <lineage>
        <taxon>Eukaryota</taxon>
        <taxon>Metazoa</taxon>
        <taxon>Ecdysozoa</taxon>
        <taxon>Arthropoda</taxon>
        <taxon>Hexapoda</taxon>
        <taxon>Insecta</taxon>
        <taxon>Pterygota</taxon>
        <taxon>Neoptera</taxon>
        <taxon>Endopterygota</taxon>
        <taxon>Diptera</taxon>
        <taxon>Brachycera</taxon>
        <taxon>Muscomorpha</taxon>
        <taxon>Hippoboscoidea</taxon>
        <taxon>Glossinidae</taxon>
        <taxon>Glossina</taxon>
    </lineage>
</organism>
<evidence type="ECO:0000256" key="3">
    <source>
        <dbReference type="SAM" id="MobiDB-lite"/>
    </source>
</evidence>
<sequence>MKQKQVKINPKSKKHSKQTNKEVGKRIIGHEGETNDSEDENVTVAAVMQTKRPAKKAGGKAVKKKEEENSSVSEDEDIKVKPVTKKVIGKVVKTDTKKKERVEASDSDATEDTEDEDKVSKDDSVVIETTNGSGVEDDDDDQEIGSDDDAGNGMEYVKEESDENDDDDDDDDDDEDDEEEDDDQQKEGKGYDNDETPTEIPIEKGRREIPYSLEKKKCAEKSSGSMKESDMEEVFKPHGARCQPDKAMKIGNLSTSINREEPSESRQYKSYIIVEGIESYTNQNDLKKHFSDCGIIGNIRLIKSENISCAYIFFKSPSAATKALKLDKSILNGHTITVKPQKTKYVFNPKNTVSIINCKKLTTLDIATLEKIFAKCGSINEIHVLCMPKILAFVTFGDEEGLENALRLNGKTEEGLQLKIELCKNVTTKNDIERNAERSISIINVSKLESVDSAKLETIFSKCGTIEKMRVVCGKNILAFITFIDEDAVENALNLNGTTEEGLKLIIEKYKKLELHQQAKPNKSFSVLVNNLSADVTVPDLYKLFSQCGEVSGVQMKFGKAVVNFKTADAFCKSFLLHETILKKREIYLQPYTEKKVFLQNKALGHGKRPFTPHFPSSNGVPKRFKRKQ</sequence>
<dbReference type="EnsemblMetazoa" id="GPAI003419-RA">
    <property type="protein sequence ID" value="GPAI003419-PA"/>
    <property type="gene ID" value="GPAI003419"/>
</dbReference>
<keyword evidence="6" id="KW-1185">Reference proteome</keyword>
<evidence type="ECO:0000313" key="5">
    <source>
        <dbReference type="EnsemblMetazoa" id="GPAI003419-PA"/>
    </source>
</evidence>
<evidence type="ECO:0000313" key="6">
    <source>
        <dbReference type="Proteomes" id="UP000092445"/>
    </source>
</evidence>
<proteinExistence type="predicted"/>
<dbReference type="Pfam" id="PF00076">
    <property type="entry name" value="RRM_1"/>
    <property type="match status" value="4"/>
</dbReference>
<dbReference type="Gene3D" id="3.30.70.330">
    <property type="match status" value="4"/>
</dbReference>
<dbReference type="InterPro" id="IPR012677">
    <property type="entry name" value="Nucleotide-bd_a/b_plait_sf"/>
</dbReference>
<dbReference type="PROSITE" id="PS50102">
    <property type="entry name" value="RRM"/>
    <property type="match status" value="4"/>
</dbReference>
<feature type="domain" description="RRM" evidence="4">
    <location>
        <begin position="351"/>
        <end position="425"/>
    </location>
</feature>
<dbReference type="CDD" id="cd00590">
    <property type="entry name" value="RRM_SF"/>
    <property type="match status" value="1"/>
</dbReference>
<dbReference type="GO" id="GO:0003723">
    <property type="term" value="F:RNA binding"/>
    <property type="evidence" value="ECO:0007669"/>
    <property type="project" value="UniProtKB-UniRule"/>
</dbReference>
<protein>
    <recommendedName>
        <fullName evidence="4">RRM domain-containing protein</fullName>
    </recommendedName>
</protein>
<feature type="compositionally biased region" description="Basic and acidic residues" evidence="3">
    <location>
        <begin position="92"/>
        <end position="104"/>
    </location>
</feature>
<dbReference type="SMART" id="SM00360">
    <property type="entry name" value="RRM"/>
    <property type="match status" value="4"/>
</dbReference>
<feature type="compositionally biased region" description="Acidic residues" evidence="3">
    <location>
        <begin position="160"/>
        <end position="184"/>
    </location>
</feature>
<dbReference type="AlphaFoldDB" id="A0A1A9Z4B3"/>
<reference evidence="5" key="2">
    <citation type="submission" date="2020-05" db="UniProtKB">
        <authorList>
            <consortium name="EnsemblMetazoa"/>
        </authorList>
    </citation>
    <scope>IDENTIFICATION</scope>
    <source>
        <strain evidence="5">IAEA</strain>
    </source>
</reference>
<reference evidence="6" key="1">
    <citation type="submission" date="2014-03" db="EMBL/GenBank/DDBJ databases">
        <authorList>
            <person name="Aksoy S."/>
            <person name="Warren W."/>
            <person name="Wilson R.K."/>
        </authorList>
    </citation>
    <scope>NUCLEOTIDE SEQUENCE [LARGE SCALE GENOMIC DNA]</scope>
    <source>
        <strain evidence="6">IAEA</strain>
    </source>
</reference>
<feature type="compositionally biased region" description="Basic residues" evidence="3">
    <location>
        <begin position="1"/>
        <end position="18"/>
    </location>
</feature>
<dbReference type="Proteomes" id="UP000092445">
    <property type="component" value="Unassembled WGS sequence"/>
</dbReference>
<keyword evidence="1 2" id="KW-0694">RNA-binding</keyword>
<feature type="region of interest" description="Disordered" evidence="3">
    <location>
        <begin position="1"/>
        <end position="230"/>
    </location>
</feature>
<feature type="domain" description="RRM" evidence="4">
    <location>
        <begin position="270"/>
        <end position="343"/>
    </location>
</feature>
<accession>A0A1A9Z4B3</accession>
<dbReference type="SUPFAM" id="SSF54928">
    <property type="entry name" value="RNA-binding domain, RBD"/>
    <property type="match status" value="4"/>
</dbReference>
<feature type="compositionally biased region" description="Basic and acidic residues" evidence="3">
    <location>
        <begin position="19"/>
        <end position="33"/>
    </location>
</feature>
<feature type="compositionally biased region" description="Basic residues" evidence="3">
    <location>
        <begin position="52"/>
        <end position="63"/>
    </location>
</feature>
<evidence type="ECO:0000256" key="1">
    <source>
        <dbReference type="ARBA" id="ARBA00022884"/>
    </source>
</evidence>
<feature type="domain" description="RRM" evidence="4">
    <location>
        <begin position="438"/>
        <end position="512"/>
    </location>
</feature>
<feature type="compositionally biased region" description="Acidic residues" evidence="3">
    <location>
        <begin position="105"/>
        <end position="117"/>
    </location>
</feature>